<name>B4VSK8_9CYAN</name>
<dbReference type="HOGENOM" id="CLU_3116701_0_0_3"/>
<accession>B4VSK8</accession>
<evidence type="ECO:0000313" key="2">
    <source>
        <dbReference type="Proteomes" id="UP000003835"/>
    </source>
</evidence>
<dbReference type="Proteomes" id="UP000003835">
    <property type="component" value="Unassembled WGS sequence"/>
</dbReference>
<evidence type="ECO:0000313" key="1">
    <source>
        <dbReference type="EMBL" id="EDX75285.1"/>
    </source>
</evidence>
<sequence length="50" mass="5910">MDATPLTLLQNPPYPYLKLGNRFDDLIRHTLRKGARSVRPYGFWMEFLSI</sequence>
<gene>
    <name evidence="1" type="ORF">MC7420_2289</name>
</gene>
<reference evidence="1 2" key="1">
    <citation type="submission" date="2008-07" db="EMBL/GenBank/DDBJ databases">
        <authorList>
            <person name="Tandeau de Marsac N."/>
            <person name="Ferriera S."/>
            <person name="Johnson J."/>
            <person name="Kravitz S."/>
            <person name="Beeson K."/>
            <person name="Sutton G."/>
            <person name="Rogers Y.-H."/>
            <person name="Friedman R."/>
            <person name="Frazier M."/>
            <person name="Venter J.C."/>
        </authorList>
    </citation>
    <scope>NUCLEOTIDE SEQUENCE [LARGE SCALE GENOMIC DNA]</scope>
    <source>
        <strain evidence="1 2">PCC 7420</strain>
    </source>
</reference>
<protein>
    <submittedName>
        <fullName evidence="1">Uncharacterized protein</fullName>
    </submittedName>
</protein>
<dbReference type="EMBL" id="DS989850">
    <property type="protein sequence ID" value="EDX75285.1"/>
    <property type="molecule type" value="Genomic_DNA"/>
</dbReference>
<organism evidence="1 2">
    <name type="scientific">Coleofasciculus chthonoplastes PCC 7420</name>
    <dbReference type="NCBI Taxonomy" id="118168"/>
    <lineage>
        <taxon>Bacteria</taxon>
        <taxon>Bacillati</taxon>
        <taxon>Cyanobacteriota</taxon>
        <taxon>Cyanophyceae</taxon>
        <taxon>Coleofasciculales</taxon>
        <taxon>Coleofasciculaceae</taxon>
        <taxon>Coleofasciculus</taxon>
    </lineage>
</organism>
<keyword evidence="2" id="KW-1185">Reference proteome</keyword>
<dbReference type="AlphaFoldDB" id="B4VSK8"/>
<proteinExistence type="predicted"/>